<protein>
    <submittedName>
        <fullName evidence="2">Uncharacterized protein</fullName>
    </submittedName>
</protein>
<evidence type="ECO:0000313" key="3">
    <source>
        <dbReference type="Proteomes" id="UP000237632"/>
    </source>
</evidence>
<comment type="caution">
    <text evidence="2">The sequence shown here is derived from an EMBL/GenBank/DDBJ whole genome shotgun (WGS) entry which is preliminary data.</text>
</comment>
<feature type="compositionally biased region" description="Low complexity" evidence="1">
    <location>
        <begin position="147"/>
        <end position="158"/>
    </location>
</feature>
<reference evidence="2 3" key="1">
    <citation type="submission" date="2018-03" db="EMBL/GenBank/DDBJ databases">
        <authorList>
            <person name="Nguyen K."/>
            <person name="Fouts D."/>
            <person name="Sutton G."/>
        </authorList>
    </citation>
    <scope>NUCLEOTIDE SEQUENCE [LARGE SCALE GENOMIC DNA]</scope>
    <source>
        <strain evidence="2 3">AU3578</strain>
    </source>
</reference>
<name>A0AA44Y2C3_BURVI</name>
<evidence type="ECO:0000313" key="2">
    <source>
        <dbReference type="EMBL" id="PRH42966.1"/>
    </source>
</evidence>
<accession>A0AA44Y2C3</accession>
<feature type="region of interest" description="Disordered" evidence="1">
    <location>
        <begin position="147"/>
        <end position="270"/>
    </location>
</feature>
<organism evidence="2 3">
    <name type="scientific">Burkholderia vietnamiensis</name>
    <dbReference type="NCBI Taxonomy" id="60552"/>
    <lineage>
        <taxon>Bacteria</taxon>
        <taxon>Pseudomonadati</taxon>
        <taxon>Pseudomonadota</taxon>
        <taxon>Betaproteobacteria</taxon>
        <taxon>Burkholderiales</taxon>
        <taxon>Burkholderiaceae</taxon>
        <taxon>Burkholderia</taxon>
        <taxon>Burkholderia cepacia complex</taxon>
    </lineage>
</organism>
<dbReference type="AlphaFoldDB" id="A0AA44Y2C3"/>
<dbReference type="RefSeq" id="WP_105856470.1">
    <property type="nucleotide sequence ID" value="NZ_PVHK01000051.1"/>
</dbReference>
<sequence length="270" mass="27685">MDLREIQALHEQYASQPIVIDITSHTKAMAALPAPERSTSGRPWIGRVMSRCRRLAKPTAIVVAATMAAGTAGVSAAKLWRVMHTAAHHAPAATVAPPPSRADAPQGASPADAVAPRALTSAELGGDSNPPAGAMAKIDPSALTARAPVATAARSPVSDIAQAEASPIHVPRRSATPPVQTVTASAPAVAQPAMQARIPQPQPQPQPAIVKQTAAQPQTDGESTELPHPPRPVHHAMPRKHVAPATQPDAAPAPSAKTPTAAKSGDAQLF</sequence>
<dbReference type="EMBL" id="PVHK01000051">
    <property type="protein sequence ID" value="PRH42966.1"/>
    <property type="molecule type" value="Genomic_DNA"/>
</dbReference>
<proteinExistence type="predicted"/>
<feature type="compositionally biased region" description="Low complexity" evidence="1">
    <location>
        <begin position="190"/>
        <end position="199"/>
    </location>
</feature>
<feature type="compositionally biased region" description="Low complexity" evidence="1">
    <location>
        <begin position="243"/>
        <end position="264"/>
    </location>
</feature>
<evidence type="ECO:0000256" key="1">
    <source>
        <dbReference type="SAM" id="MobiDB-lite"/>
    </source>
</evidence>
<dbReference type="Proteomes" id="UP000237632">
    <property type="component" value="Unassembled WGS sequence"/>
</dbReference>
<feature type="region of interest" description="Disordered" evidence="1">
    <location>
        <begin position="90"/>
        <end position="113"/>
    </location>
</feature>
<feature type="compositionally biased region" description="Basic residues" evidence="1">
    <location>
        <begin position="231"/>
        <end position="242"/>
    </location>
</feature>
<gene>
    <name evidence="2" type="ORF">C6T65_07385</name>
</gene>